<feature type="binding site" evidence="6">
    <location>
        <position position="59"/>
    </location>
    <ligand>
        <name>ATP</name>
        <dbReference type="ChEBI" id="CHEBI:30616"/>
    </ligand>
</feature>
<feature type="compositionally biased region" description="Low complexity" evidence="7">
    <location>
        <begin position="342"/>
        <end position="363"/>
    </location>
</feature>
<dbReference type="GO" id="GO:0004674">
    <property type="term" value="F:protein serine/threonine kinase activity"/>
    <property type="evidence" value="ECO:0000318"/>
    <property type="project" value="GO_Central"/>
</dbReference>
<dbReference type="PANTHER" id="PTHR24348:SF22">
    <property type="entry name" value="NON-SPECIFIC SERINE_THREONINE PROTEIN KINASE"/>
    <property type="match status" value="1"/>
</dbReference>
<dbReference type="SUPFAM" id="SSF56112">
    <property type="entry name" value="Protein kinase-like (PK-like)"/>
    <property type="match status" value="1"/>
</dbReference>
<dbReference type="GO" id="GO:0000407">
    <property type="term" value="C:phagophore assembly site"/>
    <property type="evidence" value="ECO:0000318"/>
    <property type="project" value="GO_Central"/>
</dbReference>
<evidence type="ECO:0000256" key="5">
    <source>
        <dbReference type="ARBA" id="ARBA00058225"/>
    </source>
</evidence>
<dbReference type="Pfam" id="PF24497">
    <property type="entry name" value="MIT_ATG1"/>
    <property type="match status" value="1"/>
</dbReference>
<dbReference type="AlphaFoldDB" id="A0A7I4FAG8"/>
<dbReference type="EMBL" id="ABEU02000019">
    <property type="status" value="NOT_ANNOTATED_CDS"/>
    <property type="molecule type" value="Genomic_DNA"/>
</dbReference>
<evidence type="ECO:0000256" key="7">
    <source>
        <dbReference type="SAM" id="MobiDB-lite"/>
    </source>
</evidence>
<reference evidence="9 10" key="1">
    <citation type="journal article" date="2008" name="Science">
        <title>The Physcomitrella genome reveals evolutionary insights into the conquest of land by plants.</title>
        <authorList>
            <person name="Rensing S."/>
            <person name="Lang D."/>
            <person name="Zimmer A."/>
            <person name="Terry A."/>
            <person name="Salamov A."/>
            <person name="Shapiro H."/>
            <person name="Nishiyama T."/>
            <person name="Perroud P.-F."/>
            <person name="Lindquist E."/>
            <person name="Kamisugi Y."/>
            <person name="Tanahashi T."/>
            <person name="Sakakibara K."/>
            <person name="Fujita T."/>
            <person name="Oishi K."/>
            <person name="Shin-I T."/>
            <person name="Kuroki Y."/>
            <person name="Toyoda A."/>
            <person name="Suzuki Y."/>
            <person name="Hashimoto A."/>
            <person name="Yamaguchi K."/>
            <person name="Sugano A."/>
            <person name="Kohara Y."/>
            <person name="Fujiyama A."/>
            <person name="Anterola A."/>
            <person name="Aoki S."/>
            <person name="Ashton N."/>
            <person name="Barbazuk W.B."/>
            <person name="Barker E."/>
            <person name="Bennetzen J."/>
            <person name="Bezanilla M."/>
            <person name="Blankenship R."/>
            <person name="Cho S.H."/>
            <person name="Dutcher S."/>
            <person name="Estelle M."/>
            <person name="Fawcett J.A."/>
            <person name="Gundlach H."/>
            <person name="Hanada K."/>
            <person name="Heyl A."/>
            <person name="Hicks K.A."/>
            <person name="Hugh J."/>
            <person name="Lohr M."/>
            <person name="Mayer K."/>
            <person name="Melkozernov A."/>
            <person name="Murata T."/>
            <person name="Nelson D."/>
            <person name="Pils B."/>
            <person name="Prigge M."/>
            <person name="Reiss B."/>
            <person name="Renner T."/>
            <person name="Rombauts S."/>
            <person name="Rushton P."/>
            <person name="Sanderfoot A."/>
            <person name="Schween G."/>
            <person name="Shiu S.-H."/>
            <person name="Stueber K."/>
            <person name="Theodoulou F.L."/>
            <person name="Tu H."/>
            <person name="Van de Peer Y."/>
            <person name="Verrier P.J."/>
            <person name="Waters E."/>
            <person name="Wood A."/>
            <person name="Yang L."/>
            <person name="Cove D."/>
            <person name="Cuming A."/>
            <person name="Hasebe M."/>
            <person name="Lucas S."/>
            <person name="Mishler D.B."/>
            <person name="Reski R."/>
            <person name="Grigoriev I."/>
            <person name="Quatrano R.S."/>
            <person name="Boore J.L."/>
        </authorList>
    </citation>
    <scope>NUCLEOTIDE SEQUENCE [LARGE SCALE GENOMIC DNA]</scope>
    <source>
        <strain evidence="9 10">cv. Gransden 2004</strain>
    </source>
</reference>
<feature type="region of interest" description="Disordered" evidence="7">
    <location>
        <begin position="447"/>
        <end position="466"/>
    </location>
</feature>
<dbReference type="GO" id="GO:0016020">
    <property type="term" value="C:membrane"/>
    <property type="evidence" value="ECO:0000318"/>
    <property type="project" value="GO_Central"/>
</dbReference>
<dbReference type="GO" id="GO:0000045">
    <property type="term" value="P:autophagosome assembly"/>
    <property type="evidence" value="ECO:0000318"/>
    <property type="project" value="GO_Central"/>
</dbReference>
<feature type="region of interest" description="Disordered" evidence="7">
    <location>
        <begin position="337"/>
        <end position="395"/>
    </location>
</feature>
<dbReference type="PANTHER" id="PTHR24348">
    <property type="entry name" value="SERINE/THREONINE-PROTEIN KINASE UNC-51-RELATED"/>
    <property type="match status" value="1"/>
</dbReference>
<evidence type="ECO:0000256" key="2">
    <source>
        <dbReference type="ARBA" id="ARBA00022741"/>
    </source>
</evidence>
<dbReference type="InterPro" id="IPR017441">
    <property type="entry name" value="Protein_kinase_ATP_BS"/>
</dbReference>
<evidence type="ECO:0000256" key="6">
    <source>
        <dbReference type="PROSITE-ProRule" id="PRU10141"/>
    </source>
</evidence>
<dbReference type="FunCoup" id="A0A7I4FAG8">
    <property type="interactions" value="1237"/>
</dbReference>
<evidence type="ECO:0000313" key="10">
    <source>
        <dbReference type="Proteomes" id="UP000006727"/>
    </source>
</evidence>
<dbReference type="Gramene" id="Pp3c19_5230V3.10">
    <property type="protein sequence ID" value="Pp3c19_5230V3.10"/>
    <property type="gene ID" value="Pp3c19_5230"/>
</dbReference>
<keyword evidence="2 6" id="KW-0547">Nucleotide-binding</keyword>
<dbReference type="GO" id="GO:0005829">
    <property type="term" value="C:cytosol"/>
    <property type="evidence" value="ECO:0000318"/>
    <property type="project" value="GO_Central"/>
</dbReference>
<dbReference type="CDD" id="cd14009">
    <property type="entry name" value="STKc_ATG1_ULK_like"/>
    <property type="match status" value="1"/>
</dbReference>
<dbReference type="Gene3D" id="1.10.510.10">
    <property type="entry name" value="Transferase(Phosphotransferase) domain 1"/>
    <property type="match status" value="1"/>
</dbReference>
<feature type="compositionally biased region" description="Basic and acidic residues" evidence="7">
    <location>
        <begin position="449"/>
        <end position="461"/>
    </location>
</feature>
<keyword evidence="1" id="KW-0808">Transferase</keyword>
<name>A0A7I4FAG8_PHYPA</name>
<reference evidence="9 10" key="2">
    <citation type="journal article" date="2018" name="Plant J.">
        <title>The Physcomitrella patens chromosome-scale assembly reveals moss genome structure and evolution.</title>
        <authorList>
            <person name="Lang D."/>
            <person name="Ullrich K.K."/>
            <person name="Murat F."/>
            <person name="Fuchs J."/>
            <person name="Jenkins J."/>
            <person name="Haas F.B."/>
            <person name="Piednoel M."/>
            <person name="Gundlach H."/>
            <person name="Van Bel M."/>
            <person name="Meyberg R."/>
            <person name="Vives C."/>
            <person name="Morata J."/>
            <person name="Symeonidi A."/>
            <person name="Hiss M."/>
            <person name="Muchero W."/>
            <person name="Kamisugi Y."/>
            <person name="Saleh O."/>
            <person name="Blanc G."/>
            <person name="Decker E.L."/>
            <person name="van Gessel N."/>
            <person name="Grimwood J."/>
            <person name="Hayes R.D."/>
            <person name="Graham S.W."/>
            <person name="Gunter L.E."/>
            <person name="McDaniel S.F."/>
            <person name="Hoernstein S.N.W."/>
            <person name="Larsson A."/>
            <person name="Li F.W."/>
            <person name="Perroud P.F."/>
            <person name="Phillips J."/>
            <person name="Ranjan P."/>
            <person name="Rokshar D.S."/>
            <person name="Rothfels C.J."/>
            <person name="Schneider L."/>
            <person name="Shu S."/>
            <person name="Stevenson D.W."/>
            <person name="Thummler F."/>
            <person name="Tillich M."/>
            <person name="Villarreal Aguilar J.C."/>
            <person name="Widiez T."/>
            <person name="Wong G.K."/>
            <person name="Wymore A."/>
            <person name="Zhang Y."/>
            <person name="Zimmer A.D."/>
            <person name="Quatrano R.S."/>
            <person name="Mayer K.F.X."/>
            <person name="Goodstein D."/>
            <person name="Casacuberta J.M."/>
            <person name="Vandepoele K."/>
            <person name="Reski R."/>
            <person name="Cuming A.C."/>
            <person name="Tuskan G.A."/>
            <person name="Maumus F."/>
            <person name="Salse J."/>
            <person name="Schmutz J."/>
            <person name="Rensing S.A."/>
        </authorList>
    </citation>
    <scope>NUCLEOTIDE SEQUENCE [LARGE SCALE GENOMIC DNA]</scope>
    <source>
        <strain evidence="9 10">cv. Gransden 2004</strain>
    </source>
</reference>
<dbReference type="Pfam" id="PF00069">
    <property type="entry name" value="Pkinase"/>
    <property type="match status" value="1"/>
</dbReference>
<dbReference type="InterPro" id="IPR000719">
    <property type="entry name" value="Prot_kinase_dom"/>
</dbReference>
<gene>
    <name evidence="9" type="primary">LOC112296132</name>
</gene>
<organism evidence="9 10">
    <name type="scientific">Physcomitrium patens</name>
    <name type="common">Spreading-leaved earth moss</name>
    <name type="synonym">Physcomitrella patens</name>
    <dbReference type="NCBI Taxonomy" id="3218"/>
    <lineage>
        <taxon>Eukaryota</taxon>
        <taxon>Viridiplantae</taxon>
        <taxon>Streptophyta</taxon>
        <taxon>Embryophyta</taxon>
        <taxon>Bryophyta</taxon>
        <taxon>Bryophytina</taxon>
        <taxon>Bryopsida</taxon>
        <taxon>Funariidae</taxon>
        <taxon>Funariales</taxon>
        <taxon>Funariaceae</taxon>
        <taxon>Physcomitrium</taxon>
    </lineage>
</organism>
<comment type="function">
    <text evidence="5">CIPK serine-threonine protein kinases interact with CBL proteins. Binding of a CBL protein to the regulatory NAF domain of CIPK protein lead to the activation of the kinase in a calcium-dependent manner.</text>
</comment>
<proteinExistence type="predicted"/>
<dbReference type="GO" id="GO:0005737">
    <property type="term" value="C:cytoplasm"/>
    <property type="evidence" value="ECO:0000318"/>
    <property type="project" value="GO_Central"/>
</dbReference>
<sequence>MAGALNHQHHMNILSLRHGVKGQRAIGDYIVTRQIGSGSFAVVWKGYHKQHPGFDVAIKEIATERLNRKLQESLRREIAILQRIDHPNIIKLHDIVEVAGKCLQAQDRIHLVLEYCAGGDLAAYIQRHGKATEVVARLFMRQLGAGLQVLWNNNLMHRDLKPQNLLLSKDDGHAVLKIADFGFARSLQPLGMADTLCGSPLYMAPEVLQSEQYDAKADLWSVGAILFQLVTGRPPFSGNNHVQLLQNIMKSTEVRFPDAIMAQLHPECIDMCRKLLRMDPVERLSFEDFFTHPFIGSMRLKTQDTQVGGSTCGGTGEASETSQEELFPFSLDDEEQASLRGESSFSEPPLFSASSSSSPSLPSTEENANVGYSLSTRMGFPPTNHLDNESSVLDQDTGESRVIEYIFDSGHSDSSTDGASGDSMDTIEREYVLVTAPVISTDNLAMSSRDSDFSGQHEGKRIHGSPQKVKNLNVGRRHTTGEVGSVASNGSAPLHSLQEVKVPSDHPPTRLPSLQRFARLITEVATDKIYAGQQLESFSIQLLCLAIWKEALRVCQTWACNVGDFGKVCSNERGSISEGGESDERSAANACSLVEREFAFAVGRAESLAVHINSGIVSAEMPDAVELIFQTALDLGRAGAVDELMGNMEIAATSYEKAAALLDFLVIEAATLPIVPPLLLSDTDRNRIRGYAHVVTARHRQCIAMA</sequence>
<feature type="region of interest" description="Disordered" evidence="7">
    <location>
        <begin position="304"/>
        <end position="324"/>
    </location>
</feature>
<dbReference type="PROSITE" id="PS50011">
    <property type="entry name" value="PROTEIN_KINASE_DOM"/>
    <property type="match status" value="1"/>
</dbReference>
<evidence type="ECO:0000313" key="9">
    <source>
        <dbReference type="EnsemblPlants" id="Pp3c19_5230V3.10"/>
    </source>
</evidence>
<dbReference type="InterPro" id="IPR008271">
    <property type="entry name" value="Ser/Thr_kinase_AS"/>
</dbReference>
<keyword evidence="10" id="KW-1185">Reference proteome</keyword>
<dbReference type="InParanoid" id="A0A7I4FAG8"/>
<reference evidence="9" key="3">
    <citation type="submission" date="2020-12" db="UniProtKB">
        <authorList>
            <consortium name="EnsemblPlants"/>
        </authorList>
    </citation>
    <scope>IDENTIFICATION</scope>
</reference>
<dbReference type="GO" id="GO:0010506">
    <property type="term" value="P:regulation of autophagy"/>
    <property type="evidence" value="ECO:0000318"/>
    <property type="project" value="GO_Central"/>
</dbReference>
<dbReference type="GO" id="GO:0005776">
    <property type="term" value="C:autophagosome"/>
    <property type="evidence" value="ECO:0000318"/>
    <property type="project" value="GO_Central"/>
</dbReference>
<dbReference type="InterPro" id="IPR045269">
    <property type="entry name" value="Atg1-like"/>
</dbReference>
<accession>A0A7I4FAG8</accession>
<dbReference type="PROSITE" id="PS00107">
    <property type="entry name" value="PROTEIN_KINASE_ATP"/>
    <property type="match status" value="1"/>
</dbReference>
<dbReference type="PROSITE" id="PS00108">
    <property type="entry name" value="PROTEIN_KINASE_ST"/>
    <property type="match status" value="1"/>
</dbReference>
<dbReference type="SMART" id="SM00220">
    <property type="entry name" value="S_TKc"/>
    <property type="match status" value="1"/>
</dbReference>
<evidence type="ECO:0000256" key="1">
    <source>
        <dbReference type="ARBA" id="ARBA00022679"/>
    </source>
</evidence>
<protein>
    <recommendedName>
        <fullName evidence="8">Protein kinase domain-containing protein</fullName>
    </recommendedName>
</protein>
<evidence type="ECO:0000256" key="4">
    <source>
        <dbReference type="ARBA" id="ARBA00022840"/>
    </source>
</evidence>
<evidence type="ECO:0000259" key="8">
    <source>
        <dbReference type="PROSITE" id="PS50011"/>
    </source>
</evidence>
<dbReference type="GO" id="GO:0005524">
    <property type="term" value="F:ATP binding"/>
    <property type="evidence" value="ECO:0007669"/>
    <property type="project" value="UniProtKB-UniRule"/>
</dbReference>
<keyword evidence="3" id="KW-0418">Kinase</keyword>
<feature type="compositionally biased region" description="Polar residues" evidence="7">
    <location>
        <begin position="364"/>
        <end position="376"/>
    </location>
</feature>
<dbReference type="InterPro" id="IPR056281">
    <property type="entry name" value="MIT_ATG1a/b/c"/>
</dbReference>
<keyword evidence="4 6" id="KW-0067">ATP-binding</keyword>
<dbReference type="InterPro" id="IPR011009">
    <property type="entry name" value="Kinase-like_dom_sf"/>
</dbReference>
<dbReference type="Proteomes" id="UP000006727">
    <property type="component" value="Chromosome 19"/>
</dbReference>
<dbReference type="EnsemblPlants" id="Pp3c19_5230V3.10">
    <property type="protein sequence ID" value="Pp3c19_5230V3.10"/>
    <property type="gene ID" value="Pp3c19_5230"/>
</dbReference>
<dbReference type="FunFam" id="1.10.510.10:FF:000571">
    <property type="entry name" value="Maternal embryonic leucine zipper kinase"/>
    <property type="match status" value="1"/>
</dbReference>
<evidence type="ECO:0000256" key="3">
    <source>
        <dbReference type="ARBA" id="ARBA00022777"/>
    </source>
</evidence>
<feature type="domain" description="Protein kinase" evidence="8">
    <location>
        <begin position="29"/>
        <end position="295"/>
    </location>
</feature>